<evidence type="ECO:0000313" key="2">
    <source>
        <dbReference type="Proteomes" id="UP000823399"/>
    </source>
</evidence>
<proteinExistence type="predicted"/>
<protein>
    <submittedName>
        <fullName evidence="1">Uncharacterized protein</fullName>
    </submittedName>
</protein>
<accession>A0A9P7F8X4</accession>
<name>A0A9P7F8X4_9AGAM</name>
<evidence type="ECO:0000313" key="1">
    <source>
        <dbReference type="EMBL" id="KAG2108936.1"/>
    </source>
</evidence>
<sequence length="153" mass="16882">MTTGGKIHSYTKHRLQNGQDLSLMTCRPLSLTRTTCLRFQGIPRQWLLSIAGITLCMAGTQRVMTSVISMLLPDSLRTTPHSTILIHLPSTIGLSTIRSCSLTTWILLAMFPNRAPSRVTLTLSMTVHQNRIHLAACLFASGMMVTVHATRPP</sequence>
<organism evidence="1 2">
    <name type="scientific">Suillus discolor</name>
    <dbReference type="NCBI Taxonomy" id="1912936"/>
    <lineage>
        <taxon>Eukaryota</taxon>
        <taxon>Fungi</taxon>
        <taxon>Dikarya</taxon>
        <taxon>Basidiomycota</taxon>
        <taxon>Agaricomycotina</taxon>
        <taxon>Agaricomycetes</taxon>
        <taxon>Agaricomycetidae</taxon>
        <taxon>Boletales</taxon>
        <taxon>Suillineae</taxon>
        <taxon>Suillaceae</taxon>
        <taxon>Suillus</taxon>
    </lineage>
</organism>
<dbReference type="RefSeq" id="XP_041293179.1">
    <property type="nucleotide sequence ID" value="XM_041428335.1"/>
</dbReference>
<reference evidence="1" key="1">
    <citation type="journal article" date="2020" name="New Phytol.">
        <title>Comparative genomics reveals dynamic genome evolution in host specialist ectomycorrhizal fungi.</title>
        <authorList>
            <person name="Lofgren L.A."/>
            <person name="Nguyen N.H."/>
            <person name="Vilgalys R."/>
            <person name="Ruytinx J."/>
            <person name="Liao H.L."/>
            <person name="Branco S."/>
            <person name="Kuo A."/>
            <person name="LaButti K."/>
            <person name="Lipzen A."/>
            <person name="Andreopoulos W."/>
            <person name="Pangilinan J."/>
            <person name="Riley R."/>
            <person name="Hundley H."/>
            <person name="Na H."/>
            <person name="Barry K."/>
            <person name="Grigoriev I.V."/>
            <person name="Stajich J.E."/>
            <person name="Kennedy P.G."/>
        </authorList>
    </citation>
    <scope>NUCLEOTIDE SEQUENCE</scope>
    <source>
        <strain evidence="1">FC423</strain>
    </source>
</reference>
<gene>
    <name evidence="1" type="ORF">F5147DRAFT_159488</name>
</gene>
<dbReference type="Proteomes" id="UP000823399">
    <property type="component" value="Unassembled WGS sequence"/>
</dbReference>
<dbReference type="AlphaFoldDB" id="A0A9P7F8X4"/>
<keyword evidence="2" id="KW-1185">Reference proteome</keyword>
<comment type="caution">
    <text evidence="1">The sequence shown here is derived from an EMBL/GenBank/DDBJ whole genome shotgun (WGS) entry which is preliminary data.</text>
</comment>
<dbReference type="GeneID" id="64690594"/>
<dbReference type="EMBL" id="JABBWM010000025">
    <property type="protein sequence ID" value="KAG2108936.1"/>
    <property type="molecule type" value="Genomic_DNA"/>
</dbReference>